<sequence>PETAAIPRKIRTGTKANARVSNHNLRLGRGEVGINRFLFHLRFRGKFFIL</sequence>
<accession>X1Q0S5</accession>
<feature type="non-terminal residue" evidence="1">
    <location>
        <position position="1"/>
    </location>
</feature>
<protein>
    <submittedName>
        <fullName evidence="1">Uncharacterized protein</fullName>
    </submittedName>
</protein>
<gene>
    <name evidence="1" type="ORF">S06H3_48790</name>
</gene>
<proteinExistence type="predicted"/>
<comment type="caution">
    <text evidence="1">The sequence shown here is derived from an EMBL/GenBank/DDBJ whole genome shotgun (WGS) entry which is preliminary data.</text>
</comment>
<dbReference type="EMBL" id="BARV01030750">
    <property type="protein sequence ID" value="GAI44690.1"/>
    <property type="molecule type" value="Genomic_DNA"/>
</dbReference>
<organism evidence="1">
    <name type="scientific">marine sediment metagenome</name>
    <dbReference type="NCBI Taxonomy" id="412755"/>
    <lineage>
        <taxon>unclassified sequences</taxon>
        <taxon>metagenomes</taxon>
        <taxon>ecological metagenomes</taxon>
    </lineage>
</organism>
<evidence type="ECO:0000313" key="1">
    <source>
        <dbReference type="EMBL" id="GAI44690.1"/>
    </source>
</evidence>
<reference evidence="1" key="1">
    <citation type="journal article" date="2014" name="Front. Microbiol.">
        <title>High frequency of phylogenetically diverse reductive dehalogenase-homologous genes in deep subseafloor sedimentary metagenomes.</title>
        <authorList>
            <person name="Kawai M."/>
            <person name="Futagami T."/>
            <person name="Toyoda A."/>
            <person name="Takaki Y."/>
            <person name="Nishi S."/>
            <person name="Hori S."/>
            <person name="Arai W."/>
            <person name="Tsubouchi T."/>
            <person name="Morono Y."/>
            <person name="Uchiyama I."/>
            <person name="Ito T."/>
            <person name="Fujiyama A."/>
            <person name="Inagaki F."/>
            <person name="Takami H."/>
        </authorList>
    </citation>
    <scope>NUCLEOTIDE SEQUENCE</scope>
    <source>
        <strain evidence="1">Expedition CK06-06</strain>
    </source>
</reference>
<name>X1Q0S5_9ZZZZ</name>
<dbReference type="AlphaFoldDB" id="X1Q0S5"/>